<evidence type="ECO:0000313" key="3">
    <source>
        <dbReference type="Proteomes" id="UP000593571"/>
    </source>
</evidence>
<reference evidence="2 3" key="1">
    <citation type="journal article" date="2020" name="Nature">
        <title>Six reference-quality genomes reveal evolution of bat adaptations.</title>
        <authorList>
            <person name="Jebb D."/>
            <person name="Huang Z."/>
            <person name="Pippel M."/>
            <person name="Hughes G.M."/>
            <person name="Lavrichenko K."/>
            <person name="Devanna P."/>
            <person name="Winkler S."/>
            <person name="Jermiin L.S."/>
            <person name="Skirmuntt E.C."/>
            <person name="Katzourakis A."/>
            <person name="Burkitt-Gray L."/>
            <person name="Ray D.A."/>
            <person name="Sullivan K.A.M."/>
            <person name="Roscito J.G."/>
            <person name="Kirilenko B.M."/>
            <person name="Davalos L.M."/>
            <person name="Corthals A.P."/>
            <person name="Power M.L."/>
            <person name="Jones G."/>
            <person name="Ransome R.D."/>
            <person name="Dechmann D.K.N."/>
            <person name="Locatelli A.G."/>
            <person name="Puechmaille S.J."/>
            <person name="Fedrigo O."/>
            <person name="Jarvis E.D."/>
            <person name="Hiller M."/>
            <person name="Vernes S.C."/>
            <person name="Myers E.W."/>
            <person name="Teeling E.C."/>
        </authorList>
    </citation>
    <scope>NUCLEOTIDE SEQUENCE [LARGE SCALE GENOMIC DNA]</scope>
    <source>
        <strain evidence="2">MRouAeg1</strain>
        <tissue evidence="2">Muscle</tissue>
    </source>
</reference>
<evidence type="ECO:0000313" key="2">
    <source>
        <dbReference type="EMBL" id="KAF6410764.1"/>
    </source>
</evidence>
<proteinExistence type="predicted"/>
<evidence type="ECO:0000256" key="1">
    <source>
        <dbReference type="SAM" id="MobiDB-lite"/>
    </source>
</evidence>
<dbReference type="AlphaFoldDB" id="A0A7J8CIN8"/>
<organism evidence="2 3">
    <name type="scientific">Rousettus aegyptiacus</name>
    <name type="common">Egyptian fruit bat</name>
    <name type="synonym">Pteropus aegyptiacus</name>
    <dbReference type="NCBI Taxonomy" id="9407"/>
    <lineage>
        <taxon>Eukaryota</taxon>
        <taxon>Metazoa</taxon>
        <taxon>Chordata</taxon>
        <taxon>Craniata</taxon>
        <taxon>Vertebrata</taxon>
        <taxon>Euteleostomi</taxon>
        <taxon>Mammalia</taxon>
        <taxon>Eutheria</taxon>
        <taxon>Laurasiatheria</taxon>
        <taxon>Chiroptera</taxon>
        <taxon>Yinpterochiroptera</taxon>
        <taxon>Pteropodoidea</taxon>
        <taxon>Pteropodidae</taxon>
        <taxon>Rousettinae</taxon>
        <taxon>Rousettus</taxon>
    </lineage>
</organism>
<name>A0A7J8CIN8_ROUAE</name>
<accession>A0A7J8CIN8</accession>
<sequence>MRKRDRNLELSRLESKRELMRWKQYDWRDLTLRCQLRSDKIQVAILPLTAHNQDGRRKANSENVALNGSDIPEELPLSRVEAVAPCKDHVQGARENGRKSSRPSWGARRARRAFAEDKGPPRYSTSRQDSVRHPKNAAGRTRVLAGRAAANQPRVARQHSEGRPRELRTQPTYECRQKMIVLHTRTPTKWRGQVRLALLYFESTFHRRGAAHVSKGGGRRVVSFIELLGNRFGLRVSRLFDV</sequence>
<keyword evidence="3" id="KW-1185">Reference proteome</keyword>
<dbReference type="EMBL" id="JACASE010000014">
    <property type="protein sequence ID" value="KAF6410764.1"/>
    <property type="molecule type" value="Genomic_DNA"/>
</dbReference>
<dbReference type="Proteomes" id="UP000593571">
    <property type="component" value="Unassembled WGS sequence"/>
</dbReference>
<gene>
    <name evidence="2" type="ORF">HJG63_009201</name>
</gene>
<feature type="compositionally biased region" description="Basic and acidic residues" evidence="1">
    <location>
        <begin position="158"/>
        <end position="167"/>
    </location>
</feature>
<feature type="compositionally biased region" description="Basic and acidic residues" evidence="1">
    <location>
        <begin position="89"/>
        <end position="98"/>
    </location>
</feature>
<comment type="caution">
    <text evidence="2">The sequence shown here is derived from an EMBL/GenBank/DDBJ whole genome shotgun (WGS) entry which is preliminary data.</text>
</comment>
<protein>
    <submittedName>
        <fullName evidence="2">Uncharacterized protein</fullName>
    </submittedName>
</protein>
<feature type="region of interest" description="Disordered" evidence="1">
    <location>
        <begin position="89"/>
        <end position="167"/>
    </location>
</feature>